<proteinExistence type="predicted"/>
<evidence type="ECO:0000313" key="10">
    <source>
        <dbReference type="Proteomes" id="UP001226577"/>
    </source>
</evidence>
<keyword evidence="3" id="KW-1003">Cell membrane</keyword>
<evidence type="ECO:0000259" key="8">
    <source>
        <dbReference type="PROSITE" id="PS50850"/>
    </source>
</evidence>
<dbReference type="Gene3D" id="1.20.1250.20">
    <property type="entry name" value="MFS general substrate transporter like domains"/>
    <property type="match status" value="2"/>
</dbReference>
<dbReference type="PROSITE" id="PS50850">
    <property type="entry name" value="MFS"/>
    <property type="match status" value="1"/>
</dbReference>
<name>A0ABT9RW58_9MICC</name>
<gene>
    <name evidence="9" type="ORF">J2X98_003085</name>
</gene>
<dbReference type="PROSITE" id="PS00216">
    <property type="entry name" value="SUGAR_TRANSPORT_1"/>
    <property type="match status" value="1"/>
</dbReference>
<evidence type="ECO:0000256" key="6">
    <source>
        <dbReference type="ARBA" id="ARBA00023136"/>
    </source>
</evidence>
<evidence type="ECO:0000256" key="3">
    <source>
        <dbReference type="ARBA" id="ARBA00022475"/>
    </source>
</evidence>
<keyword evidence="2" id="KW-0813">Transport</keyword>
<feature type="transmembrane region" description="Helical" evidence="7">
    <location>
        <begin position="96"/>
        <end position="119"/>
    </location>
</feature>
<keyword evidence="5 7" id="KW-1133">Transmembrane helix</keyword>
<evidence type="ECO:0000256" key="5">
    <source>
        <dbReference type="ARBA" id="ARBA00022989"/>
    </source>
</evidence>
<evidence type="ECO:0000256" key="1">
    <source>
        <dbReference type="ARBA" id="ARBA00004651"/>
    </source>
</evidence>
<evidence type="ECO:0000256" key="4">
    <source>
        <dbReference type="ARBA" id="ARBA00022692"/>
    </source>
</evidence>
<feature type="transmembrane region" description="Helical" evidence="7">
    <location>
        <begin position="285"/>
        <end position="304"/>
    </location>
</feature>
<comment type="subcellular location">
    <subcellularLocation>
        <location evidence="1">Cell membrane</location>
        <topology evidence="1">Multi-pass membrane protein</topology>
    </subcellularLocation>
</comment>
<dbReference type="SUPFAM" id="SSF103473">
    <property type="entry name" value="MFS general substrate transporter"/>
    <property type="match status" value="1"/>
</dbReference>
<dbReference type="CDD" id="cd17369">
    <property type="entry name" value="MFS_ShiA_like"/>
    <property type="match status" value="1"/>
</dbReference>
<feature type="transmembrane region" description="Helical" evidence="7">
    <location>
        <begin position="377"/>
        <end position="396"/>
    </location>
</feature>
<reference evidence="9 10" key="1">
    <citation type="submission" date="2023-07" db="EMBL/GenBank/DDBJ databases">
        <title>Sorghum-associated microbial communities from plants grown in Nebraska, USA.</title>
        <authorList>
            <person name="Schachtman D."/>
        </authorList>
    </citation>
    <scope>NUCLEOTIDE SEQUENCE [LARGE SCALE GENOMIC DNA]</scope>
    <source>
        <strain evidence="9 10">CC222</strain>
    </source>
</reference>
<feature type="transmembrane region" description="Helical" evidence="7">
    <location>
        <begin position="342"/>
        <end position="365"/>
    </location>
</feature>
<dbReference type="Pfam" id="PF07690">
    <property type="entry name" value="MFS_1"/>
    <property type="match status" value="1"/>
</dbReference>
<feature type="transmembrane region" description="Helical" evidence="7">
    <location>
        <begin position="191"/>
        <end position="213"/>
    </location>
</feature>
<dbReference type="Proteomes" id="UP001226577">
    <property type="component" value="Unassembled WGS sequence"/>
</dbReference>
<comment type="caution">
    <text evidence="9">The sequence shown here is derived from an EMBL/GenBank/DDBJ whole genome shotgun (WGS) entry which is preliminary data.</text>
</comment>
<evidence type="ECO:0000256" key="7">
    <source>
        <dbReference type="SAM" id="Phobius"/>
    </source>
</evidence>
<sequence>MSGHTTLAPAGTAAKRKEARTVILSSYLGSTIEFYDFLLYATAAAVAFPKVFFAATDEWVGVVAAYATFAAGYVARPLGGMIFGHFGDKVGRKGMLIISMAMMGVASTLIGVIPGAGVIGPWGAVLLVLLRVCQGVAVGGEWGGAALMALEHADPKRRGFAASFVNAGAPTGAVLGTVVMGMFSALPQDAFLAWGWRVPFLLSFVLLIVGMFVRLRVSESPIFAEAVAKESEQGTKRKIPLLDVLRRPKALIMIMFAGAAGFGLQVVLPTFSVTYAVSKGAPQQGVLYAFAGASAISIIFVLLGGRLSDRFGRRPVMITGLALFIAYLFPMFGMLGSGSVGLVFLAFTVALILHSSLYGPLAAFVSEQFGTTSRYTGAAVGYQLATLIGAGFTPGLVAGLYKDSGQDILPVVVFLSVMALVSIVFIALTRESKNNDLTTVR</sequence>
<evidence type="ECO:0000313" key="9">
    <source>
        <dbReference type="EMBL" id="MDP9889475.1"/>
    </source>
</evidence>
<feature type="transmembrane region" description="Helical" evidence="7">
    <location>
        <begin position="125"/>
        <end position="150"/>
    </location>
</feature>
<protein>
    <submittedName>
        <fullName evidence="9">MFS family permease</fullName>
    </submittedName>
</protein>
<dbReference type="InterPro" id="IPR011701">
    <property type="entry name" value="MFS"/>
</dbReference>
<dbReference type="PANTHER" id="PTHR43045">
    <property type="entry name" value="SHIKIMATE TRANSPORTER"/>
    <property type="match status" value="1"/>
</dbReference>
<feature type="transmembrane region" description="Helical" evidence="7">
    <location>
        <begin position="59"/>
        <end position="75"/>
    </location>
</feature>
<organism evidence="9 10">
    <name type="scientific">Pseudarthrobacter enclensis</name>
    <dbReference type="NCBI Taxonomy" id="993070"/>
    <lineage>
        <taxon>Bacteria</taxon>
        <taxon>Bacillati</taxon>
        <taxon>Actinomycetota</taxon>
        <taxon>Actinomycetes</taxon>
        <taxon>Micrococcales</taxon>
        <taxon>Micrococcaceae</taxon>
        <taxon>Pseudarthrobacter</taxon>
    </lineage>
</organism>
<keyword evidence="6 7" id="KW-0472">Membrane</keyword>
<feature type="domain" description="Major facilitator superfamily (MFS) profile" evidence="8">
    <location>
        <begin position="22"/>
        <end position="434"/>
    </location>
</feature>
<evidence type="ECO:0000256" key="2">
    <source>
        <dbReference type="ARBA" id="ARBA00022448"/>
    </source>
</evidence>
<dbReference type="InterPro" id="IPR020846">
    <property type="entry name" value="MFS_dom"/>
</dbReference>
<feature type="transmembrane region" description="Helical" evidence="7">
    <location>
        <begin position="408"/>
        <end position="428"/>
    </location>
</feature>
<feature type="transmembrane region" description="Helical" evidence="7">
    <location>
        <begin position="162"/>
        <end position="185"/>
    </location>
</feature>
<dbReference type="EMBL" id="JAUSRE010000016">
    <property type="protein sequence ID" value="MDP9889475.1"/>
    <property type="molecule type" value="Genomic_DNA"/>
</dbReference>
<dbReference type="RefSeq" id="WP_307309703.1">
    <property type="nucleotide sequence ID" value="NZ_JAUSRE010000016.1"/>
</dbReference>
<keyword evidence="4 7" id="KW-0812">Transmembrane</keyword>
<accession>A0ABT9RW58</accession>
<feature type="transmembrane region" description="Helical" evidence="7">
    <location>
        <begin position="250"/>
        <end position="273"/>
    </location>
</feature>
<feature type="transmembrane region" description="Helical" evidence="7">
    <location>
        <begin position="316"/>
        <end position="336"/>
    </location>
</feature>
<dbReference type="InterPro" id="IPR036259">
    <property type="entry name" value="MFS_trans_sf"/>
</dbReference>
<keyword evidence="10" id="KW-1185">Reference proteome</keyword>
<dbReference type="InterPro" id="IPR005829">
    <property type="entry name" value="Sugar_transporter_CS"/>
</dbReference>
<feature type="transmembrane region" description="Helical" evidence="7">
    <location>
        <begin position="34"/>
        <end position="53"/>
    </location>
</feature>
<dbReference type="PANTHER" id="PTHR43045:SF1">
    <property type="entry name" value="SHIKIMATE TRANSPORTER"/>
    <property type="match status" value="1"/>
</dbReference>